<protein>
    <submittedName>
        <fullName evidence="1">Uncharacterized protein</fullName>
    </submittedName>
</protein>
<name>A0AAN4Q8B9_PSESF</name>
<comment type="caution">
    <text evidence="1">The sequence shown here is derived from an EMBL/GenBank/DDBJ whole genome shotgun (WGS) entry which is preliminary data.</text>
</comment>
<evidence type="ECO:0000313" key="2">
    <source>
        <dbReference type="Proteomes" id="UP000248291"/>
    </source>
</evidence>
<proteinExistence type="predicted"/>
<accession>A0AAN4Q8B9</accession>
<gene>
    <name evidence="1" type="ORF">KPSA3_04870</name>
</gene>
<dbReference type="EMBL" id="BGKA01000181">
    <property type="protein sequence ID" value="GBH18876.1"/>
    <property type="molecule type" value="Genomic_DNA"/>
</dbReference>
<evidence type="ECO:0000313" key="1">
    <source>
        <dbReference type="EMBL" id="GBH18876.1"/>
    </source>
</evidence>
<organism evidence="1 2">
    <name type="scientific">Pseudomonas syringae pv. actinidiae</name>
    <dbReference type="NCBI Taxonomy" id="103796"/>
    <lineage>
        <taxon>Bacteria</taxon>
        <taxon>Pseudomonadati</taxon>
        <taxon>Pseudomonadota</taxon>
        <taxon>Gammaproteobacteria</taxon>
        <taxon>Pseudomonadales</taxon>
        <taxon>Pseudomonadaceae</taxon>
        <taxon>Pseudomonas</taxon>
        <taxon>Pseudomonas syringae</taxon>
    </lineage>
</organism>
<reference evidence="1 2" key="1">
    <citation type="submission" date="2018-04" db="EMBL/GenBank/DDBJ databases">
        <title>Draft genome sequence of Pseudomonas syringae pv. actinidiae biovar 3 strains isolated from kiwifruit in Kagawa prefecture.</title>
        <authorList>
            <person name="Tabuchi M."/>
            <person name="Saito M."/>
            <person name="Fujiwara S."/>
            <person name="Sasa N."/>
            <person name="Akimitsu K."/>
            <person name="Gomi K."/>
            <person name="Konishi-Sugita S."/>
            <person name="Hamano K."/>
            <person name="Kataoka I."/>
        </authorList>
    </citation>
    <scope>NUCLEOTIDE SEQUENCE [LARGE SCALE GENOMIC DNA]</scope>
    <source>
        <strain evidence="1 2">MAFF212211</strain>
    </source>
</reference>
<sequence>MPDVAPIIGNSSIIVVAKNCLFAKSTLVSGHYSKLLLCEITYESNK</sequence>
<dbReference type="Proteomes" id="UP000248291">
    <property type="component" value="Unassembled WGS sequence"/>
</dbReference>
<dbReference type="AlphaFoldDB" id="A0AAN4Q8B9"/>